<dbReference type="InterPro" id="IPR034660">
    <property type="entry name" value="DinB/YfiT-like"/>
</dbReference>
<dbReference type="EMBL" id="CP014841">
    <property type="protein sequence ID" value="AND70795.1"/>
    <property type="molecule type" value="Genomic_DNA"/>
</dbReference>
<evidence type="ECO:0000313" key="1">
    <source>
        <dbReference type="EMBL" id="AND70795.1"/>
    </source>
</evidence>
<dbReference type="PANTHER" id="PTHR36922">
    <property type="entry name" value="BLL2446 PROTEIN"/>
    <property type="match status" value="1"/>
</dbReference>
<sequence>MTLSMYQASVPVFVRALENLTAVLKKGHAHAQAKGVDDAVLLQTRLIPDMLPLVKQVQIACDMACRGTARLAGVEPASFEDNEVTFEQIYDRIGRAVTYVKGFGAEQIDGSETRAIHLKMRSGELDYEGRAYLLEFVLPNVFFHCTTAYNILREAGTEIGKQDFIGRH</sequence>
<protein>
    <recommendedName>
        <fullName evidence="3">DUF1993 domain-containing protein</fullName>
    </recommendedName>
</protein>
<dbReference type="PANTHER" id="PTHR36922:SF1">
    <property type="entry name" value="DUF1993 DOMAIN-CONTAINING PROTEIN"/>
    <property type="match status" value="1"/>
</dbReference>
<accession>A0A161J350</accession>
<proteinExistence type="predicted"/>
<dbReference type="Proteomes" id="UP000077255">
    <property type="component" value="Chromosome"/>
</dbReference>
<gene>
    <name evidence="1" type="ORF">ATSB10_33410</name>
</gene>
<dbReference type="AlphaFoldDB" id="A0A161J350"/>
<organism evidence="1 2">
    <name type="scientific">Dyella thiooxydans</name>
    <dbReference type="NCBI Taxonomy" id="445710"/>
    <lineage>
        <taxon>Bacteria</taxon>
        <taxon>Pseudomonadati</taxon>
        <taxon>Pseudomonadota</taxon>
        <taxon>Gammaproteobacteria</taxon>
        <taxon>Lysobacterales</taxon>
        <taxon>Rhodanobacteraceae</taxon>
        <taxon>Dyella</taxon>
    </lineage>
</organism>
<dbReference type="Gene3D" id="1.20.120.450">
    <property type="entry name" value="dinb family like domain"/>
    <property type="match status" value="1"/>
</dbReference>
<dbReference type="InterPro" id="IPR018531">
    <property type="entry name" value="DUF1993"/>
</dbReference>
<dbReference type="OrthoDB" id="338237at2"/>
<name>A0A161J350_9GAMM</name>
<reference evidence="1 2" key="1">
    <citation type="submission" date="2016-02" db="EMBL/GenBank/DDBJ databases">
        <title>Complete genome sequencing and analysis of ATSB10, Dyella thiooxydans isolated from rhizosphere soil of sunflower (Helianthus annuus L.).</title>
        <authorList>
            <person name="Lee Y."/>
            <person name="Hwangbo K."/>
            <person name="Chung H."/>
            <person name="Yoo J."/>
            <person name="Kim K.Y."/>
            <person name="Sa T.M."/>
            <person name="Um Y."/>
            <person name="Madhaiyan M."/>
        </authorList>
    </citation>
    <scope>NUCLEOTIDE SEQUENCE [LARGE SCALE GENOMIC DNA]</scope>
    <source>
        <strain evidence="1 2">ATSB10</strain>
    </source>
</reference>
<dbReference type="SUPFAM" id="SSF109854">
    <property type="entry name" value="DinB/YfiT-like putative metalloenzymes"/>
    <property type="match status" value="1"/>
</dbReference>
<dbReference type="RefSeq" id="WP_063673784.1">
    <property type="nucleotide sequence ID" value="NZ_CP014841.1"/>
</dbReference>
<dbReference type="PATRIC" id="fig|445710.3.peg.3341"/>
<dbReference type="KEGG" id="dtx:ATSB10_33410"/>
<keyword evidence="2" id="KW-1185">Reference proteome</keyword>
<evidence type="ECO:0008006" key="3">
    <source>
        <dbReference type="Google" id="ProtNLM"/>
    </source>
</evidence>
<dbReference type="Pfam" id="PF09351">
    <property type="entry name" value="DUF1993"/>
    <property type="match status" value="1"/>
</dbReference>
<dbReference type="STRING" id="445710.ATSB10_33410"/>
<evidence type="ECO:0000313" key="2">
    <source>
        <dbReference type="Proteomes" id="UP000077255"/>
    </source>
</evidence>